<evidence type="ECO:0000256" key="5">
    <source>
        <dbReference type="RuleBase" id="RU003737"/>
    </source>
</evidence>
<dbReference type="InterPro" id="IPR022643">
    <property type="entry name" value="De-COase2_C"/>
</dbReference>
<evidence type="ECO:0000256" key="3">
    <source>
        <dbReference type="ARBA" id="ARBA00022898"/>
    </source>
</evidence>
<dbReference type="Proteomes" id="UP001295423">
    <property type="component" value="Unassembled WGS sequence"/>
</dbReference>
<dbReference type="PANTHER" id="PTHR11482:SF6">
    <property type="entry name" value="ORNITHINE DECARBOXYLASE 1-RELATED"/>
    <property type="match status" value="1"/>
</dbReference>
<dbReference type="GO" id="GO:0004586">
    <property type="term" value="F:ornithine decarboxylase activity"/>
    <property type="evidence" value="ECO:0007669"/>
    <property type="project" value="TreeGrafter"/>
</dbReference>
<name>A0AAD2FDA2_9STRA</name>
<evidence type="ECO:0008006" key="11">
    <source>
        <dbReference type="Google" id="ProtNLM"/>
    </source>
</evidence>
<evidence type="ECO:0000313" key="9">
    <source>
        <dbReference type="EMBL" id="CAJ1933067.1"/>
    </source>
</evidence>
<keyword evidence="3" id="KW-0663">Pyridoxal phosphate</keyword>
<comment type="similarity">
    <text evidence="2 5">Belongs to the Orn/Lys/Arg decarboxylase class-II family.</text>
</comment>
<evidence type="ECO:0000259" key="7">
    <source>
        <dbReference type="Pfam" id="PF00278"/>
    </source>
</evidence>
<evidence type="ECO:0000256" key="4">
    <source>
        <dbReference type="ARBA" id="ARBA00023239"/>
    </source>
</evidence>
<dbReference type="GO" id="GO:0033387">
    <property type="term" value="P:putrescine biosynthetic process from arginine, via ornithine"/>
    <property type="evidence" value="ECO:0007669"/>
    <property type="project" value="TreeGrafter"/>
</dbReference>
<feature type="domain" description="Orn/DAP/Arg decarboxylase 2 N-terminal" evidence="8">
    <location>
        <begin position="85"/>
        <end position="404"/>
    </location>
</feature>
<gene>
    <name evidence="9" type="ORF">CYCCA115_LOCUS3145</name>
</gene>
<dbReference type="PRINTS" id="PR01179">
    <property type="entry name" value="ODADCRBXLASE"/>
</dbReference>
<dbReference type="InterPro" id="IPR022644">
    <property type="entry name" value="De-COase2_N"/>
</dbReference>
<protein>
    <recommendedName>
        <fullName evidence="11">Ornithine decarboxylase</fullName>
    </recommendedName>
</protein>
<keyword evidence="10" id="KW-1185">Reference proteome</keyword>
<dbReference type="PRINTS" id="PR01182">
    <property type="entry name" value="ORNDCRBXLASE"/>
</dbReference>
<dbReference type="InterPro" id="IPR000183">
    <property type="entry name" value="Orn/DAP/Arg_de-COase"/>
</dbReference>
<evidence type="ECO:0000259" key="8">
    <source>
        <dbReference type="Pfam" id="PF02784"/>
    </source>
</evidence>
<dbReference type="Gene3D" id="2.40.37.10">
    <property type="entry name" value="Lyase, Ornithine Decarboxylase, Chain A, domain 1"/>
    <property type="match status" value="1"/>
</dbReference>
<dbReference type="AlphaFoldDB" id="A0AAD2FDA2"/>
<reference evidence="9" key="1">
    <citation type="submission" date="2023-08" db="EMBL/GenBank/DDBJ databases">
        <authorList>
            <person name="Audoor S."/>
            <person name="Bilcke G."/>
        </authorList>
    </citation>
    <scope>NUCLEOTIDE SEQUENCE</scope>
</reference>
<accession>A0AAD2FDA2</accession>
<evidence type="ECO:0000256" key="6">
    <source>
        <dbReference type="SAM" id="MobiDB-lite"/>
    </source>
</evidence>
<organism evidence="9 10">
    <name type="scientific">Cylindrotheca closterium</name>
    <dbReference type="NCBI Taxonomy" id="2856"/>
    <lineage>
        <taxon>Eukaryota</taxon>
        <taxon>Sar</taxon>
        <taxon>Stramenopiles</taxon>
        <taxon>Ochrophyta</taxon>
        <taxon>Bacillariophyta</taxon>
        <taxon>Bacillariophyceae</taxon>
        <taxon>Bacillariophycidae</taxon>
        <taxon>Bacillariales</taxon>
        <taxon>Bacillariaceae</taxon>
        <taxon>Cylindrotheca</taxon>
    </lineage>
</organism>
<dbReference type="InterPro" id="IPR002433">
    <property type="entry name" value="Orn_de-COase"/>
</dbReference>
<sequence>MNKHVTILPSEVHGLIDCARYQIEQLESKVASSLDRDHNANVGKNADTSNQTKHNEAVCSTTTSHLSREELEDALDDGFMCIDLQTVQTKLQKWNQLFPQVKPYFAMKCNPDPMVVKWLANNSQLSVGFDVASWGEIQLALEACGNDTSIDVTTKEPQGQPRLVYANPQRAEQDLKNCMDAYLSMPCPIPLWLTLDGPEELVKLFQISQQQGFPLARIGLILRILVPDHHSSVPLGEKFGTPLEEIGFLVQHGLEMGFQPTNFIGISFHCGSGCHDPATYRLALQMTRSALDLIHSTFEQQQARPNDSNTEITEHHRCSLIDIGGGFPGWDGLGGDQNRFSYSSDSHHNHDENSTTAATVDGNTTGEETTVETTSAIAEAIQPNLQAFASEGYQIIAEPGRYFVEAAAGLVSRIYDKQMLSTTLQEETTAIRVYKIAHGVQGVFKDVLLCNENFTPLPLMMNDSPCDNATTTSDHDTVVRPRFKSKIFGPTSSSLPNNDVVCSECQLPELQVGDWLCFDRMGAYTLSIASRAGRPVMCYVKGGSGVVGGEGTA</sequence>
<feature type="region of interest" description="Disordered" evidence="6">
    <location>
        <begin position="341"/>
        <end position="365"/>
    </location>
</feature>
<keyword evidence="4" id="KW-0456">Lyase</keyword>
<dbReference type="Pfam" id="PF00278">
    <property type="entry name" value="Orn_DAP_Arg_deC"/>
    <property type="match status" value="1"/>
</dbReference>
<feature type="domain" description="Orn/DAP/Arg decarboxylase 2 C-terminal" evidence="7">
    <location>
        <begin position="406"/>
        <end position="522"/>
    </location>
</feature>
<feature type="region of interest" description="Disordered" evidence="6">
    <location>
        <begin position="34"/>
        <end position="63"/>
    </location>
</feature>
<proteinExistence type="inferred from homology"/>
<feature type="compositionally biased region" description="Polar residues" evidence="6">
    <location>
        <begin position="46"/>
        <end position="63"/>
    </location>
</feature>
<dbReference type="Gene3D" id="3.20.20.10">
    <property type="entry name" value="Alanine racemase"/>
    <property type="match status" value="1"/>
</dbReference>
<dbReference type="EMBL" id="CAKOGP040000236">
    <property type="protein sequence ID" value="CAJ1933067.1"/>
    <property type="molecule type" value="Genomic_DNA"/>
</dbReference>
<dbReference type="PANTHER" id="PTHR11482">
    <property type="entry name" value="ARGININE/DIAMINOPIMELATE/ORNITHINE DECARBOXYLASE"/>
    <property type="match status" value="1"/>
</dbReference>
<dbReference type="SUPFAM" id="SSF50621">
    <property type="entry name" value="Alanine racemase C-terminal domain-like"/>
    <property type="match status" value="1"/>
</dbReference>
<dbReference type="GO" id="GO:0005737">
    <property type="term" value="C:cytoplasm"/>
    <property type="evidence" value="ECO:0007669"/>
    <property type="project" value="TreeGrafter"/>
</dbReference>
<evidence type="ECO:0000256" key="2">
    <source>
        <dbReference type="ARBA" id="ARBA00008872"/>
    </source>
</evidence>
<dbReference type="Pfam" id="PF02784">
    <property type="entry name" value="Orn_Arg_deC_N"/>
    <property type="match status" value="1"/>
</dbReference>
<comment type="caution">
    <text evidence="9">The sequence shown here is derived from an EMBL/GenBank/DDBJ whole genome shotgun (WGS) entry which is preliminary data.</text>
</comment>
<dbReference type="InterPro" id="IPR009006">
    <property type="entry name" value="Ala_racemase/Decarboxylase_C"/>
</dbReference>
<evidence type="ECO:0000313" key="10">
    <source>
        <dbReference type="Proteomes" id="UP001295423"/>
    </source>
</evidence>
<evidence type="ECO:0000256" key="1">
    <source>
        <dbReference type="ARBA" id="ARBA00001933"/>
    </source>
</evidence>
<dbReference type="InterPro" id="IPR029066">
    <property type="entry name" value="PLP-binding_barrel"/>
</dbReference>
<comment type="cofactor">
    <cofactor evidence="1">
        <name>pyridoxal 5'-phosphate</name>
        <dbReference type="ChEBI" id="CHEBI:597326"/>
    </cofactor>
</comment>
<dbReference type="SUPFAM" id="SSF51419">
    <property type="entry name" value="PLP-binding barrel"/>
    <property type="match status" value="1"/>
</dbReference>